<protein>
    <submittedName>
        <fullName evidence="1">Phosphonate C-P lyase system protein PhnG</fullName>
    </submittedName>
</protein>
<keyword evidence="1" id="KW-0456">Lyase</keyword>
<evidence type="ECO:0000313" key="1">
    <source>
        <dbReference type="EMBL" id="TJZ84656.1"/>
    </source>
</evidence>
<dbReference type="NCBIfam" id="TIGR03293">
    <property type="entry name" value="PhnG_redo"/>
    <property type="match status" value="1"/>
</dbReference>
<dbReference type="InterPro" id="IPR009609">
    <property type="entry name" value="Phosphonate_metab_PhnG"/>
</dbReference>
<dbReference type="GO" id="GO:0019634">
    <property type="term" value="P:organic phosphonate metabolic process"/>
    <property type="evidence" value="ECO:0007669"/>
    <property type="project" value="InterPro"/>
</dbReference>
<organism evidence="1 2">
    <name type="scientific">Paracoccus hibiscisoli</name>
    <dbReference type="NCBI Taxonomy" id="2023261"/>
    <lineage>
        <taxon>Bacteria</taxon>
        <taxon>Pseudomonadati</taxon>
        <taxon>Pseudomonadota</taxon>
        <taxon>Alphaproteobacteria</taxon>
        <taxon>Rhodobacterales</taxon>
        <taxon>Paracoccaceae</taxon>
        <taxon>Paracoccus</taxon>
    </lineage>
</organism>
<dbReference type="GO" id="GO:0015716">
    <property type="term" value="P:organic phosphonate transport"/>
    <property type="evidence" value="ECO:0007669"/>
    <property type="project" value="InterPro"/>
</dbReference>
<dbReference type="AlphaFoldDB" id="A0A4U0QS11"/>
<name>A0A4U0QS11_9RHOB</name>
<evidence type="ECO:0000313" key="2">
    <source>
        <dbReference type="Proteomes" id="UP000306223"/>
    </source>
</evidence>
<keyword evidence="2" id="KW-1185">Reference proteome</keyword>
<gene>
    <name evidence="1" type="primary">phnG</name>
    <name evidence="1" type="ORF">FA740_09090</name>
</gene>
<sequence>MPAKAPPPNERRDWLSLMARSAPDRLARVLPDLPDHDLLRAPETGNVMVQGRVSATGAPFNIAEMTVTRCSVVLSCGTVGHGHVQGRSRSHARRAAVIDALMQTGAAATLTPQLRAMEAEAQAATTERAAKAAATRVEFFTLQRGEDT</sequence>
<dbReference type="OrthoDB" id="530475at2"/>
<comment type="caution">
    <text evidence="1">The sequence shown here is derived from an EMBL/GenBank/DDBJ whole genome shotgun (WGS) entry which is preliminary data.</text>
</comment>
<dbReference type="Proteomes" id="UP000306223">
    <property type="component" value="Unassembled WGS sequence"/>
</dbReference>
<reference evidence="1 2" key="1">
    <citation type="submission" date="2019-04" db="EMBL/GenBank/DDBJ databases">
        <authorList>
            <person name="Li J."/>
        </authorList>
    </citation>
    <scope>NUCLEOTIDE SEQUENCE [LARGE SCALE GENOMIC DNA]</scope>
    <source>
        <strain evidence="1 2">CCTCC AB2016182</strain>
    </source>
</reference>
<proteinExistence type="predicted"/>
<accession>A0A4U0QS11</accession>
<dbReference type="GO" id="GO:0016829">
    <property type="term" value="F:lyase activity"/>
    <property type="evidence" value="ECO:0007669"/>
    <property type="project" value="UniProtKB-KW"/>
</dbReference>
<dbReference type="Pfam" id="PF06754">
    <property type="entry name" value="PhnG"/>
    <property type="match status" value="1"/>
</dbReference>
<dbReference type="EMBL" id="SUNH01000011">
    <property type="protein sequence ID" value="TJZ84656.1"/>
    <property type="molecule type" value="Genomic_DNA"/>
</dbReference>